<comment type="caution">
    <text evidence="1">The sequence shown here is derived from an EMBL/GenBank/DDBJ whole genome shotgun (WGS) entry which is preliminary data.</text>
</comment>
<dbReference type="RefSeq" id="WP_068222283.1">
    <property type="nucleotide sequence ID" value="NZ_CP139724.1"/>
</dbReference>
<keyword evidence="1" id="KW-0378">Hydrolase</keyword>
<reference evidence="1 2" key="1">
    <citation type="submission" date="2016-01" db="EMBL/GenBank/DDBJ databases">
        <title>Genome sequencing of Roseivirga spongicola UST030701-084.</title>
        <authorList>
            <person name="Selvaratnam C."/>
            <person name="Thevarajoo S."/>
            <person name="Goh K.M."/>
            <person name="Ee R."/>
            <person name="Chan K.-G."/>
            <person name="Chong C.S."/>
        </authorList>
    </citation>
    <scope>NUCLEOTIDE SEQUENCE [LARGE SCALE GENOMIC DNA]</scope>
    <source>
        <strain evidence="1 2">UST030701-084</strain>
    </source>
</reference>
<sequence>MSEKNTLLVGSRKGLIVYRKNVSGKWRHDSTEFLGFPVTIACIDENTGYWWAMLDHGHWGCKIHRSKDGKEWEELEAPKYPEGEELKDGSPAATKYLWAFATGGKGQPGTIYVGTEPGGLFKSTNNGDSFELVRGLWDHPSRIEWFGGGRDNAGIHSILVDPADSNHIYVAVSCAGTFETLDGGESWKSVNKGLYAEFLPDPTADIGQDPHLVDWCAGNPKVMWQQNHCGIYRSVNGGEFWDKVSEENGPAHFGFAIAASETDTNVAWVVPGDSDQMRVAVDSALCVCRTDDGGKTWKAFREGLPQENVFDITYRHALDVTGSTLAFGTTTGNLYLSENDGESWATLSNNLPMVHSVEFCNT</sequence>
<dbReference type="GO" id="GO:0010411">
    <property type="term" value="P:xyloglucan metabolic process"/>
    <property type="evidence" value="ECO:0007669"/>
    <property type="project" value="TreeGrafter"/>
</dbReference>
<evidence type="ECO:0000313" key="1">
    <source>
        <dbReference type="EMBL" id="KYG73666.1"/>
    </source>
</evidence>
<evidence type="ECO:0000313" key="2">
    <source>
        <dbReference type="Proteomes" id="UP000075606"/>
    </source>
</evidence>
<dbReference type="OrthoDB" id="9757809at2"/>
<gene>
    <name evidence="1" type="ORF">AWW68_13335</name>
</gene>
<organism evidence="1 2">
    <name type="scientific">Roseivirga spongicola</name>
    <dbReference type="NCBI Taxonomy" id="333140"/>
    <lineage>
        <taxon>Bacteria</taxon>
        <taxon>Pseudomonadati</taxon>
        <taxon>Bacteroidota</taxon>
        <taxon>Cytophagia</taxon>
        <taxon>Cytophagales</taxon>
        <taxon>Roseivirgaceae</taxon>
        <taxon>Roseivirga</taxon>
    </lineage>
</organism>
<dbReference type="CDD" id="cd15482">
    <property type="entry name" value="Sialidase_non-viral"/>
    <property type="match status" value="1"/>
</dbReference>
<accession>A0A150X4L0</accession>
<keyword evidence="2" id="KW-1185">Reference proteome</keyword>
<dbReference type="Proteomes" id="UP000075606">
    <property type="component" value="Unassembled WGS sequence"/>
</dbReference>
<dbReference type="EMBL" id="LRPC01000028">
    <property type="protein sequence ID" value="KYG73666.1"/>
    <property type="molecule type" value="Genomic_DNA"/>
</dbReference>
<dbReference type="SUPFAM" id="SSF110296">
    <property type="entry name" value="Oligoxyloglucan reducing end-specific cellobiohydrolase"/>
    <property type="match status" value="1"/>
</dbReference>
<dbReference type="PANTHER" id="PTHR43739">
    <property type="entry name" value="XYLOGLUCANASE (EUROFUNG)"/>
    <property type="match status" value="1"/>
</dbReference>
<dbReference type="InterPro" id="IPR052025">
    <property type="entry name" value="Xyloglucanase_GH74"/>
</dbReference>
<dbReference type="Gene3D" id="2.130.10.10">
    <property type="entry name" value="YVTN repeat-like/Quinoprotein amine dehydrogenase"/>
    <property type="match status" value="1"/>
</dbReference>
<dbReference type="AlphaFoldDB" id="A0A150X4L0"/>
<proteinExistence type="predicted"/>
<dbReference type="GO" id="GO:0016787">
    <property type="term" value="F:hydrolase activity"/>
    <property type="evidence" value="ECO:0007669"/>
    <property type="project" value="UniProtKB-KW"/>
</dbReference>
<dbReference type="PANTHER" id="PTHR43739:SF5">
    <property type="entry name" value="EXO-ALPHA-SIALIDASE"/>
    <property type="match status" value="1"/>
</dbReference>
<dbReference type="STRING" id="333140.AWW68_13335"/>
<dbReference type="InterPro" id="IPR015943">
    <property type="entry name" value="WD40/YVTN_repeat-like_dom_sf"/>
</dbReference>
<protein>
    <submittedName>
        <fullName evidence="1">Glycosyl hydrolase</fullName>
    </submittedName>
</protein>
<name>A0A150X4L0_9BACT</name>